<dbReference type="AlphaFoldDB" id="A0A6C1EGE1"/>
<feature type="compositionally biased region" description="Polar residues" evidence="1">
    <location>
        <begin position="244"/>
        <end position="262"/>
    </location>
</feature>
<proteinExistence type="predicted"/>
<name>A0A6C1EGE1_SACPS</name>
<feature type="region of interest" description="Disordered" evidence="1">
    <location>
        <begin position="397"/>
        <end position="432"/>
    </location>
</feature>
<protein>
    <submittedName>
        <fullName evidence="2">Multicopy suppressor of leflunomide sensitivity</fullName>
    </submittedName>
</protein>
<dbReference type="EMBL" id="CP049011">
    <property type="protein sequence ID" value="QID87704.1"/>
    <property type="molecule type" value="Genomic_DNA"/>
</dbReference>
<sequence length="453" mass="49061">MCVYKSNSNKSNPSFIFERTVQDVNSNNLFFAPPVSASNTARSSRSNTARSSRSNSFYNLQTVSPIPISGGRTKSSSSRKNSNNVLSPLDNVMPNSRSASNSTTSSLAHQEYVLNPISDMHHHHSRRRTLENSVAPALDASCSIVNDENTDLTDVDMVYSRRPSSTIGLNLALLARTNSATLPSVSSPVSPDLKLSRSYSHSAGARPALNNVNNTGMTTASGEPKSRILRFYSYVDMLSDEKLTQTNNAPSNRPSLKCQPNSCPFILKQPQPQPSFSSSATTTFSNPFTKSTEFPSGSPYVSPQQNARRYSTNASKSPPNQSSSILLQRKPALSNTEPTTNIGRNPRFEIESSDSEEEEDLAMDMLEPSFRPASSLRSSATCLASNPEIANQVSLSSSSSFATMPKSTSLSNDPSFVSSSNTLASDNELRTEKVSEVLKKKVSNSGFSSDINN</sequence>
<feature type="compositionally biased region" description="Low complexity" evidence="1">
    <location>
        <begin position="95"/>
        <end position="105"/>
    </location>
</feature>
<dbReference type="OrthoDB" id="5364312at2759"/>
<feature type="compositionally biased region" description="Low complexity" evidence="1">
    <location>
        <begin position="274"/>
        <end position="289"/>
    </location>
</feature>
<feature type="compositionally biased region" description="Polar residues" evidence="1">
    <location>
        <begin position="333"/>
        <end position="343"/>
    </location>
</feature>
<feature type="compositionally biased region" description="Acidic residues" evidence="1">
    <location>
        <begin position="351"/>
        <end position="361"/>
    </location>
</feature>
<reference evidence="2 3" key="1">
    <citation type="journal article" date="2019" name="BMC Genomics">
        <title>Chromosome level assembly and comparative genome analysis confirm lager-brewing yeasts originated from a single hybridization.</title>
        <authorList>
            <person name="Salazar A.N."/>
            <person name="Gorter de Vries A.R."/>
            <person name="van den Broek M."/>
            <person name="Brouwers N."/>
            <person name="de la Torre Cortes P."/>
            <person name="Kuijpers N.G.A."/>
            <person name="Daran J.G."/>
            <person name="Abeel T."/>
        </authorList>
    </citation>
    <scope>NUCLEOTIDE SEQUENCE [LARGE SCALE GENOMIC DNA]</scope>
    <source>
        <strain evidence="2 3">CBS 1483</strain>
    </source>
</reference>
<gene>
    <name evidence="2" type="primary">MLF3_2</name>
    <name evidence="2" type="ORF">GRS66_010386</name>
</gene>
<organism evidence="2 3">
    <name type="scientific">Saccharomyces pastorianus</name>
    <name type="common">Lager yeast</name>
    <name type="synonym">Saccharomyces cerevisiae x Saccharomyces eubayanus</name>
    <dbReference type="NCBI Taxonomy" id="27292"/>
    <lineage>
        <taxon>Eukaryota</taxon>
        <taxon>Fungi</taxon>
        <taxon>Dikarya</taxon>
        <taxon>Ascomycota</taxon>
        <taxon>Saccharomycotina</taxon>
        <taxon>Saccharomycetes</taxon>
        <taxon>Saccharomycetales</taxon>
        <taxon>Saccharomycetaceae</taxon>
        <taxon>Saccharomyces</taxon>
    </lineage>
</organism>
<accession>A0A6C1EGE1</accession>
<feature type="compositionally biased region" description="Polar residues" evidence="1">
    <location>
        <begin position="290"/>
        <end position="326"/>
    </location>
</feature>
<evidence type="ECO:0000256" key="1">
    <source>
        <dbReference type="SAM" id="MobiDB-lite"/>
    </source>
</evidence>
<feature type="compositionally biased region" description="Polar residues" evidence="1">
    <location>
        <begin position="397"/>
        <end position="425"/>
    </location>
</feature>
<evidence type="ECO:0000313" key="3">
    <source>
        <dbReference type="Proteomes" id="UP000501346"/>
    </source>
</evidence>
<keyword evidence="3" id="KW-1185">Reference proteome</keyword>
<evidence type="ECO:0000313" key="2">
    <source>
        <dbReference type="EMBL" id="QID87704.1"/>
    </source>
</evidence>
<feature type="compositionally biased region" description="Low complexity" evidence="1">
    <location>
        <begin position="69"/>
        <end position="83"/>
    </location>
</feature>
<feature type="region of interest" description="Disordered" evidence="1">
    <location>
        <begin position="244"/>
        <end position="361"/>
    </location>
</feature>
<feature type="compositionally biased region" description="Low complexity" evidence="1">
    <location>
        <begin position="36"/>
        <end position="56"/>
    </location>
</feature>
<feature type="region of interest" description="Disordered" evidence="1">
    <location>
        <begin position="34"/>
        <end position="105"/>
    </location>
</feature>
<dbReference type="Proteomes" id="UP000501346">
    <property type="component" value="Chromosome SeXIV"/>
</dbReference>